<keyword evidence="1 2" id="KW-0489">Methyltransferase</keyword>
<dbReference type="OrthoDB" id="9791274at2"/>
<keyword evidence="1 2" id="KW-0808">Transferase</keyword>
<dbReference type="EC" id="2.1.1.266" evidence="1"/>
<dbReference type="GO" id="GO:0070475">
    <property type="term" value="P:rRNA base methylation"/>
    <property type="evidence" value="ECO:0007669"/>
    <property type="project" value="UniProtKB-UniRule"/>
</dbReference>
<sequence>MLSYQHAYHAGNLADLHKHAILANALAYLTRKDKPLSYLETHAGRGLYRLDGAEATRTGEAQAGIIRALAEGWFSPDHSFLSALHAIRRHHGPFAYPGSPLVAAHFLRPGDSAHLAELHPAEHDALSAVAGFATLHRQDGFQMAQALCPPTPRRGLMLIDPSYEVKTDYAAIPRQIGLIARKWNVGVIVLWYPVLTDGRHRAMLDLLRAVHPDALQSEVAFAPARPGHFMIGSGLWILNAPFGLAEEADRIEGIFRRHAG</sequence>
<feature type="binding site" evidence="1">
    <location>
        <position position="117"/>
    </location>
    <ligand>
        <name>S-adenosyl-L-methionine</name>
        <dbReference type="ChEBI" id="CHEBI:59789"/>
    </ligand>
</feature>
<dbReference type="PANTHER" id="PTHR37426:SF1">
    <property type="entry name" value="RIBOSOMAL RNA LARGE SUBUNIT METHYLTRANSFERASE J"/>
    <property type="match status" value="1"/>
</dbReference>
<evidence type="ECO:0000313" key="2">
    <source>
        <dbReference type="EMBL" id="TBN38003.1"/>
    </source>
</evidence>
<dbReference type="Pfam" id="PF04378">
    <property type="entry name" value="RsmJ"/>
    <property type="match status" value="1"/>
</dbReference>
<proteinExistence type="inferred from homology"/>
<dbReference type="EMBL" id="SISK01000011">
    <property type="protein sequence ID" value="TBN38003.1"/>
    <property type="molecule type" value="Genomic_DNA"/>
</dbReference>
<comment type="function">
    <text evidence="1">Specifically methylates the adenine in position 2030 of 23S rRNA.</text>
</comment>
<dbReference type="PANTHER" id="PTHR37426">
    <property type="entry name" value="RIBOSOMAL RNA LARGE SUBUNIT METHYLTRANSFERASE J"/>
    <property type="match status" value="1"/>
</dbReference>
<comment type="subunit">
    <text evidence="1">Monomer.</text>
</comment>
<reference evidence="2 3" key="1">
    <citation type="submission" date="2019-02" db="EMBL/GenBank/DDBJ databases">
        <title>Paracoccus subflavus sp. nov., isolated from marine sediment of the Pacific Ocean.</title>
        <authorList>
            <person name="Zhang G."/>
        </authorList>
    </citation>
    <scope>NUCLEOTIDE SEQUENCE [LARGE SCALE GENOMIC DNA]</scope>
    <source>
        <strain evidence="2 3">GY0581</strain>
    </source>
</reference>
<feature type="binding site" evidence="1">
    <location>
        <position position="160"/>
    </location>
    <ligand>
        <name>S-adenosyl-L-methionine</name>
        <dbReference type="ChEBI" id="CHEBI:59789"/>
    </ligand>
</feature>
<dbReference type="Gene3D" id="3.40.50.150">
    <property type="entry name" value="Vaccinia Virus protein VP39"/>
    <property type="match status" value="1"/>
</dbReference>
<evidence type="ECO:0000256" key="1">
    <source>
        <dbReference type="HAMAP-Rule" id="MF_00934"/>
    </source>
</evidence>
<feature type="binding site" evidence="1">
    <location>
        <position position="99"/>
    </location>
    <ligand>
        <name>S-adenosyl-L-methionine</name>
        <dbReference type="ChEBI" id="CHEBI:59789"/>
    </ligand>
</feature>
<keyword evidence="1" id="KW-0694">RNA-binding</keyword>
<keyword evidence="1" id="KW-0949">S-adenosyl-L-methionine</keyword>
<dbReference type="InterPro" id="IPR029063">
    <property type="entry name" value="SAM-dependent_MTases_sf"/>
</dbReference>
<organism evidence="2 3">
    <name type="scientific">Paracoccus subflavus</name>
    <dbReference type="NCBI Taxonomy" id="2528244"/>
    <lineage>
        <taxon>Bacteria</taxon>
        <taxon>Pseudomonadati</taxon>
        <taxon>Pseudomonadota</taxon>
        <taxon>Alphaproteobacteria</taxon>
        <taxon>Rhodobacterales</taxon>
        <taxon>Paracoccaceae</taxon>
        <taxon>Paracoccus</taxon>
    </lineage>
</organism>
<protein>
    <recommendedName>
        <fullName evidence="1">Ribosomal RNA large subunit methyltransferase J</fullName>
        <ecNumber evidence="1">2.1.1.266</ecNumber>
    </recommendedName>
    <alternativeName>
        <fullName evidence="1">23S rRNA (adenine(2030)-N6)-methyltransferase</fullName>
    </alternativeName>
    <alternativeName>
        <fullName evidence="1">23S rRNA m6A2030 methyltransferase</fullName>
    </alternativeName>
</protein>
<feature type="active site" description="Proton acceptor" evidence="1">
    <location>
        <position position="160"/>
    </location>
</feature>
<feature type="binding site" evidence="1">
    <location>
        <position position="42"/>
    </location>
    <ligand>
        <name>S-adenosyl-L-methionine</name>
        <dbReference type="ChEBI" id="CHEBI:59789"/>
    </ligand>
</feature>
<dbReference type="RefSeq" id="WP_130991800.1">
    <property type="nucleotide sequence ID" value="NZ_SISK01000011.1"/>
</dbReference>
<feature type="site" description="Interaction with substrate rRNA" evidence="1">
    <location>
        <position position="4"/>
    </location>
</feature>
<accession>A0A4V2JBY3</accession>
<keyword evidence="1" id="KW-0698">rRNA processing</keyword>
<feature type="binding site" evidence="1">
    <location>
        <begin position="139"/>
        <end position="140"/>
    </location>
    <ligand>
        <name>S-adenosyl-L-methionine</name>
        <dbReference type="ChEBI" id="CHEBI:59789"/>
    </ligand>
</feature>
<evidence type="ECO:0000313" key="3">
    <source>
        <dbReference type="Proteomes" id="UP000293520"/>
    </source>
</evidence>
<dbReference type="GO" id="GO:0036307">
    <property type="term" value="F:23S rRNA (adenine(2030)-N(6))-methyltransferase activity"/>
    <property type="evidence" value="ECO:0007669"/>
    <property type="project" value="UniProtKB-UniRule"/>
</dbReference>
<keyword evidence="3" id="KW-1185">Reference proteome</keyword>
<comment type="caution">
    <text evidence="2">The sequence shown here is derived from an EMBL/GenBank/DDBJ whole genome shotgun (WGS) entry which is preliminary data.</text>
</comment>
<dbReference type="Proteomes" id="UP000293520">
    <property type="component" value="Unassembled WGS sequence"/>
</dbReference>
<comment type="catalytic activity">
    <reaction evidence="1">
        <text>adenosine(2030) in 23S rRNA + S-adenosyl-L-methionine = N(6)-methyladenosine(2030) in 23S rRNA + S-adenosyl-L-homocysteine + H(+)</text>
        <dbReference type="Rhea" id="RHEA:43736"/>
        <dbReference type="Rhea" id="RHEA-COMP:10668"/>
        <dbReference type="Rhea" id="RHEA-COMP:10669"/>
        <dbReference type="ChEBI" id="CHEBI:15378"/>
        <dbReference type="ChEBI" id="CHEBI:57856"/>
        <dbReference type="ChEBI" id="CHEBI:59789"/>
        <dbReference type="ChEBI" id="CHEBI:74411"/>
        <dbReference type="ChEBI" id="CHEBI:74449"/>
        <dbReference type="EC" id="2.1.1.266"/>
    </reaction>
</comment>
<gene>
    <name evidence="1" type="primary">rlmJ</name>
    <name evidence="2" type="ORF">EYE42_13250</name>
</gene>
<dbReference type="AlphaFoldDB" id="A0A4V2JBY3"/>
<dbReference type="SUPFAM" id="SSF53335">
    <property type="entry name" value="S-adenosyl-L-methionine-dependent methyltransferases"/>
    <property type="match status" value="1"/>
</dbReference>
<comment type="similarity">
    <text evidence="1">Belongs to the RlmJ family.</text>
</comment>
<dbReference type="InterPro" id="IPR007473">
    <property type="entry name" value="RlmJ"/>
</dbReference>
<dbReference type="GO" id="GO:0005829">
    <property type="term" value="C:cytosol"/>
    <property type="evidence" value="ECO:0007669"/>
    <property type="project" value="TreeGrafter"/>
</dbReference>
<name>A0A4V2JBY3_9RHOB</name>
<dbReference type="HAMAP" id="MF_00934">
    <property type="entry name" value="23SrRNA_methyltr_J"/>
    <property type="match status" value="1"/>
</dbReference>
<feature type="binding site" evidence="1">
    <location>
        <position position="19"/>
    </location>
    <ligand>
        <name>S-adenosyl-L-methionine</name>
        <dbReference type="ChEBI" id="CHEBI:59789"/>
    </ligand>
</feature>
<dbReference type="GO" id="GO:0003723">
    <property type="term" value="F:RNA binding"/>
    <property type="evidence" value="ECO:0007669"/>
    <property type="project" value="UniProtKB-UniRule"/>
</dbReference>